<comment type="caution">
    <text evidence="1">The sequence shown here is derived from an EMBL/GenBank/DDBJ whole genome shotgun (WGS) entry which is preliminary data.</text>
</comment>
<reference evidence="1" key="2">
    <citation type="submission" date="2020-09" db="EMBL/GenBank/DDBJ databases">
        <authorList>
            <person name="Sun Q."/>
            <person name="Ohkuma M."/>
        </authorList>
    </citation>
    <scope>NUCLEOTIDE SEQUENCE</scope>
    <source>
        <strain evidence="1">JCM 3172</strain>
    </source>
</reference>
<sequence length="929" mass="99550">MPFTQSVIVVPNFLLVRSADHVLLGVSWSGLSITETRADGMPVLEAVGDDARLVLTFPPQHLAEETSRREQAAPQFLPSGSGTLVPVWRAALSGPSRLVFRLPRGTTLVPTVDGILQAVGRGRPIPPVSPPGATDTALELPWSMIFSVEDRLGGHAWTSVHPVLPVTVAGVSGLWRARLVADLPDPTAPAQDASLALRAIDRATAQSADPGFSLPLGMVERTRLADNARSRPAPATRLELTSLGGTLSAAGRWDAFEWEHEAVLGRDVRVRTVTSGVLYPLGHRAKYVELSERIFDQTAGHAAVLRSKYVLTVIEPVRHPPPEGPATRAFPFGDVEITTLGYPNIEEAAWQDFTHPVTGRVHRGVYFQPHTPAPNRRPVLFPVRCEASPGDVHFQLPLWFVADVSEPGFTSLTDPALAKHLADTVYTPHTVTLPGLSLDLVRAAQRGGGDVHEVHGITVKGSLQPTGYRPVLSALAVRLPALRTLLGDDELHKVSFTQDYLNQGATQDVLLNLVTPFDICFVGRSDRSGGLVAPRYRVNALSRTEGPVNLDVRPASGAGSIDPARLFPADATLLGFALKDLITDLKAPPAITSELHPGRPPETTMEWKGVKLKENGPFKPADGSTLDLKVTASAAGSDTSCTVHDFALVLPSPSKRLLQLRFASLSFTHHSGGPPRVQVGEVDVTFLGELELLQKLGEAVDLSDTGPRIEVTPAGLVAGYTLPLPVVPAGVFVMRDFALNTEISVPFDGRPVSVSFGFASRENPFTLTVLMFGGGGYLELELDHTGLRRLEGALEFGAMVAVDFVVARGEVHAFGGVRYEMAGSKVTLTGYLRIGGCVEVLGLVTVSVELCITLAYQSTTMALVGRATLVIEIDLTLWSDSIELDSGTWVLAGGGDRERGFAAPRAVPREAAPGLERWRDYQAAFAPVI</sequence>
<organism evidence="1 2">
    <name type="scientific">Streptomyces purpureus</name>
    <dbReference type="NCBI Taxonomy" id="1951"/>
    <lineage>
        <taxon>Bacteria</taxon>
        <taxon>Bacillati</taxon>
        <taxon>Actinomycetota</taxon>
        <taxon>Actinomycetes</taxon>
        <taxon>Kitasatosporales</taxon>
        <taxon>Streptomycetaceae</taxon>
        <taxon>Streptomyces</taxon>
    </lineage>
</organism>
<dbReference type="Proteomes" id="UP000619486">
    <property type="component" value="Unassembled WGS sequence"/>
</dbReference>
<accession>A0A918H1D7</accession>
<evidence type="ECO:0000313" key="2">
    <source>
        <dbReference type="Proteomes" id="UP000619486"/>
    </source>
</evidence>
<reference evidence="1" key="1">
    <citation type="journal article" date="2014" name="Int. J. Syst. Evol. Microbiol.">
        <title>Complete genome sequence of Corynebacterium casei LMG S-19264T (=DSM 44701T), isolated from a smear-ripened cheese.</title>
        <authorList>
            <consortium name="US DOE Joint Genome Institute (JGI-PGF)"/>
            <person name="Walter F."/>
            <person name="Albersmeier A."/>
            <person name="Kalinowski J."/>
            <person name="Ruckert C."/>
        </authorList>
    </citation>
    <scope>NUCLEOTIDE SEQUENCE</scope>
    <source>
        <strain evidence="1">JCM 3172</strain>
    </source>
</reference>
<dbReference type="EMBL" id="BMQQ01000007">
    <property type="protein sequence ID" value="GGT29035.1"/>
    <property type="molecule type" value="Genomic_DNA"/>
</dbReference>
<evidence type="ECO:0000313" key="1">
    <source>
        <dbReference type="EMBL" id="GGT29035.1"/>
    </source>
</evidence>
<proteinExistence type="predicted"/>
<protein>
    <submittedName>
        <fullName evidence="1">Uncharacterized protein</fullName>
    </submittedName>
</protein>
<gene>
    <name evidence="1" type="ORF">GCM10014713_23100</name>
</gene>
<name>A0A918H1D7_9ACTN</name>
<keyword evidence="2" id="KW-1185">Reference proteome</keyword>
<dbReference type="AlphaFoldDB" id="A0A918H1D7"/>